<evidence type="ECO:0000313" key="2">
    <source>
        <dbReference type="EMBL" id="GLY75413.1"/>
    </source>
</evidence>
<evidence type="ECO:0008006" key="4">
    <source>
        <dbReference type="Google" id="ProtNLM"/>
    </source>
</evidence>
<gene>
    <name evidence="2" type="ORF">Airi01_036800</name>
</gene>
<evidence type="ECO:0000256" key="1">
    <source>
        <dbReference type="SAM" id="SignalP"/>
    </source>
</evidence>
<dbReference type="Proteomes" id="UP001165135">
    <property type="component" value="Unassembled WGS sequence"/>
</dbReference>
<feature type="chain" id="PRO_5040873278" description="Lipoprotein" evidence="1">
    <location>
        <begin position="24"/>
        <end position="148"/>
    </location>
</feature>
<protein>
    <recommendedName>
        <fullName evidence="4">Lipoprotein</fullName>
    </recommendedName>
</protein>
<keyword evidence="1" id="KW-0732">Signal</keyword>
<sequence>MTSNRTRPLATLLTGAALLAASAGCGTVDITRVKLQDDVGPTYRNMYVLQHRLLGQDTDAPARLATAACAKGGPETPDEGPGDDWTCQVYWPVNGTLQTLSYEVQVKATGCYTAQGPAYNVGQQNLHDPDGRTVPNPLYAFDGCLNTG</sequence>
<dbReference type="PROSITE" id="PS51257">
    <property type="entry name" value="PROKAR_LIPOPROTEIN"/>
    <property type="match status" value="1"/>
</dbReference>
<name>A0A9W6VKL7_9ACTN</name>
<evidence type="ECO:0000313" key="3">
    <source>
        <dbReference type="Proteomes" id="UP001165135"/>
    </source>
</evidence>
<proteinExistence type="predicted"/>
<dbReference type="RefSeq" id="WP_285622432.1">
    <property type="nucleotide sequence ID" value="NZ_BSTJ01000004.1"/>
</dbReference>
<organism evidence="2 3">
    <name type="scientific">Actinoallomurus iriomotensis</name>
    <dbReference type="NCBI Taxonomy" id="478107"/>
    <lineage>
        <taxon>Bacteria</taxon>
        <taxon>Bacillati</taxon>
        <taxon>Actinomycetota</taxon>
        <taxon>Actinomycetes</taxon>
        <taxon>Streptosporangiales</taxon>
        <taxon>Thermomonosporaceae</taxon>
        <taxon>Actinoallomurus</taxon>
    </lineage>
</organism>
<dbReference type="AlphaFoldDB" id="A0A9W6VKL7"/>
<accession>A0A9W6VKL7</accession>
<reference evidence="2" key="1">
    <citation type="submission" date="2023-03" db="EMBL/GenBank/DDBJ databases">
        <title>Actinoallomurus iriomotensis NBRC 103681.</title>
        <authorList>
            <person name="Ichikawa N."/>
            <person name="Sato H."/>
            <person name="Tonouchi N."/>
        </authorList>
    </citation>
    <scope>NUCLEOTIDE SEQUENCE</scope>
    <source>
        <strain evidence="2">NBRC 103681</strain>
    </source>
</reference>
<dbReference type="EMBL" id="BSTJ01000004">
    <property type="protein sequence ID" value="GLY75413.1"/>
    <property type="molecule type" value="Genomic_DNA"/>
</dbReference>
<feature type="signal peptide" evidence="1">
    <location>
        <begin position="1"/>
        <end position="23"/>
    </location>
</feature>
<comment type="caution">
    <text evidence="2">The sequence shown here is derived from an EMBL/GenBank/DDBJ whole genome shotgun (WGS) entry which is preliminary data.</text>
</comment>